<evidence type="ECO:0000256" key="2">
    <source>
        <dbReference type="ARBA" id="ARBA00023002"/>
    </source>
</evidence>
<dbReference type="Pfam" id="PF13561">
    <property type="entry name" value="adh_short_C2"/>
    <property type="match status" value="1"/>
</dbReference>
<dbReference type="KEGG" id="srd:SD10_21890"/>
<dbReference type="PRINTS" id="PR00081">
    <property type="entry name" value="GDHRDH"/>
</dbReference>
<evidence type="ECO:0000256" key="1">
    <source>
        <dbReference type="ARBA" id="ARBA00006484"/>
    </source>
</evidence>
<organism evidence="3 4">
    <name type="scientific">Spirosoma radiotolerans</name>
    <dbReference type="NCBI Taxonomy" id="1379870"/>
    <lineage>
        <taxon>Bacteria</taxon>
        <taxon>Pseudomonadati</taxon>
        <taxon>Bacteroidota</taxon>
        <taxon>Cytophagia</taxon>
        <taxon>Cytophagales</taxon>
        <taxon>Cytophagaceae</taxon>
        <taxon>Spirosoma</taxon>
    </lineage>
</organism>
<reference evidence="3 4" key="1">
    <citation type="journal article" date="2014" name="Curr. Microbiol.">
        <title>Spirosoma radiotolerans sp. nov., a gamma-radiation-resistant bacterium isolated from gamma ray-irradiated soil.</title>
        <authorList>
            <person name="Lee J.J."/>
            <person name="Srinivasan S."/>
            <person name="Lim S."/>
            <person name="Joe M."/>
            <person name="Im S."/>
            <person name="Bae S.I."/>
            <person name="Park K.R."/>
            <person name="Han J.H."/>
            <person name="Park S.H."/>
            <person name="Joo B.M."/>
            <person name="Park S.J."/>
            <person name="Kim M.K."/>
        </authorList>
    </citation>
    <scope>NUCLEOTIDE SEQUENCE [LARGE SCALE GENOMIC DNA]</scope>
    <source>
        <strain evidence="3 4">DG5A</strain>
    </source>
</reference>
<dbReference type="Proteomes" id="UP000033054">
    <property type="component" value="Chromosome"/>
</dbReference>
<keyword evidence="4" id="KW-1185">Reference proteome</keyword>
<dbReference type="PATRIC" id="fig|1379870.5.peg.4736"/>
<dbReference type="STRING" id="1379870.SD10_21890"/>
<gene>
    <name evidence="3" type="ORF">SD10_21890</name>
</gene>
<dbReference type="HOGENOM" id="CLU_010194_1_2_10"/>
<dbReference type="PANTHER" id="PTHR43477">
    <property type="entry name" value="DIHYDROANTICAPSIN 7-DEHYDROGENASE"/>
    <property type="match status" value="1"/>
</dbReference>
<proteinExistence type="inferred from homology"/>
<accession>A0A0E3ZZ18</accession>
<keyword evidence="2" id="KW-0560">Oxidoreductase</keyword>
<dbReference type="InterPro" id="IPR002347">
    <property type="entry name" value="SDR_fam"/>
</dbReference>
<dbReference type="AlphaFoldDB" id="A0A0E3ZZ18"/>
<dbReference type="SUPFAM" id="SSF51735">
    <property type="entry name" value="NAD(P)-binding Rossmann-fold domains"/>
    <property type="match status" value="1"/>
</dbReference>
<comment type="similarity">
    <text evidence="1">Belongs to the short-chain dehydrogenases/reductases (SDR) family.</text>
</comment>
<dbReference type="EMBL" id="CP010429">
    <property type="protein sequence ID" value="AKD57149.1"/>
    <property type="molecule type" value="Genomic_DNA"/>
</dbReference>
<dbReference type="InterPro" id="IPR051122">
    <property type="entry name" value="SDR_DHRS6-like"/>
</dbReference>
<dbReference type="GO" id="GO:0016491">
    <property type="term" value="F:oxidoreductase activity"/>
    <property type="evidence" value="ECO:0007669"/>
    <property type="project" value="UniProtKB-KW"/>
</dbReference>
<sequence length="246" mass="26186">MNTPDKPFSLSGKRIILLGGSSGLGLATAKAAAAEGAHVVIVSSHQQRVNDALAQLSSDSLGVALDLSQEENIHEFFDHIGPFDHLVYTAGENISLNRLETLNIAQAKDYFAVRFWGAFAAVKYGAPHIKSGGSICLTSGITSQRPGAGWSLGTSICSAMEGFCRAMAVELAPIRVNIVSPGLVRTNLWSGMNEADRANLFESIGNQLLVKRIGEPEEIAQTFLFMMKQPFATGQCFTIDGGASLV</sequence>
<evidence type="ECO:0000313" key="4">
    <source>
        <dbReference type="Proteomes" id="UP000033054"/>
    </source>
</evidence>
<evidence type="ECO:0000313" key="3">
    <source>
        <dbReference type="EMBL" id="AKD57149.1"/>
    </source>
</evidence>
<dbReference type="PANTHER" id="PTHR43477:SF1">
    <property type="entry name" value="DIHYDROANTICAPSIN 7-DEHYDROGENASE"/>
    <property type="match status" value="1"/>
</dbReference>
<name>A0A0E3ZZ18_9BACT</name>
<dbReference type="OrthoDB" id="9806974at2"/>
<protein>
    <submittedName>
        <fullName evidence="3">Short-chain dehydrogenase</fullName>
    </submittedName>
</protein>
<dbReference type="Gene3D" id="3.40.50.720">
    <property type="entry name" value="NAD(P)-binding Rossmann-like Domain"/>
    <property type="match status" value="1"/>
</dbReference>
<dbReference type="InterPro" id="IPR036291">
    <property type="entry name" value="NAD(P)-bd_dom_sf"/>
</dbReference>